<accession>A0ABT0BXN6</accession>
<dbReference type="Proteomes" id="UP001165444">
    <property type="component" value="Unassembled WGS sequence"/>
</dbReference>
<comment type="caution">
    <text evidence="2">The sequence shown here is derived from an EMBL/GenBank/DDBJ whole genome shotgun (WGS) entry which is preliminary data.</text>
</comment>
<feature type="compositionally biased region" description="Pro residues" evidence="1">
    <location>
        <begin position="1074"/>
        <end position="1098"/>
    </location>
</feature>
<organism evidence="2 3">
    <name type="scientific">Parabacteroides faecalis</name>
    <dbReference type="NCBI Taxonomy" id="2924040"/>
    <lineage>
        <taxon>Bacteria</taxon>
        <taxon>Pseudomonadati</taxon>
        <taxon>Bacteroidota</taxon>
        <taxon>Bacteroidia</taxon>
        <taxon>Bacteroidales</taxon>
        <taxon>Tannerellaceae</taxon>
        <taxon>Parabacteroides</taxon>
    </lineage>
</organism>
<protein>
    <recommendedName>
        <fullName evidence="4">BREX system P-loop protein BrxC</fullName>
    </recommendedName>
</protein>
<evidence type="ECO:0008006" key="4">
    <source>
        <dbReference type="Google" id="ProtNLM"/>
    </source>
</evidence>
<dbReference type="RefSeq" id="WP_243323291.1">
    <property type="nucleotide sequence ID" value="NZ_JAKZMM010000004.1"/>
</dbReference>
<evidence type="ECO:0000313" key="3">
    <source>
        <dbReference type="Proteomes" id="UP001165444"/>
    </source>
</evidence>
<name>A0ABT0BXN6_9BACT</name>
<gene>
    <name evidence="2" type="ORF">MUN53_02605</name>
</gene>
<feature type="region of interest" description="Disordered" evidence="1">
    <location>
        <begin position="1069"/>
        <end position="1109"/>
    </location>
</feature>
<reference evidence="2 3" key="1">
    <citation type="submission" date="2022-03" db="EMBL/GenBank/DDBJ databases">
        <title>Parabacteroides sp. nov. isolated from swine feces.</title>
        <authorList>
            <person name="Bak J.E."/>
        </authorList>
    </citation>
    <scope>NUCLEOTIDE SEQUENCE [LARGE SCALE GENOMIC DNA]</scope>
    <source>
        <strain evidence="2 3">AGMB00274</strain>
    </source>
</reference>
<keyword evidence="3" id="KW-1185">Reference proteome</keyword>
<dbReference type="EMBL" id="JAKZMM010000004">
    <property type="protein sequence ID" value="MCJ2379509.1"/>
    <property type="molecule type" value="Genomic_DNA"/>
</dbReference>
<proteinExistence type="predicted"/>
<evidence type="ECO:0000256" key="1">
    <source>
        <dbReference type="SAM" id="MobiDB-lite"/>
    </source>
</evidence>
<evidence type="ECO:0000313" key="2">
    <source>
        <dbReference type="EMBL" id="MCJ2379509.1"/>
    </source>
</evidence>
<sequence>MIVADFRLLKNPTIKGTSIHDRFANKLIGLPNASLLQNSINELGRTKNHIVLFDAAKTTGNHGISYMMMGAFLKSLNLNDDWVGIVEFNLLMSGRYQQFCDKVQQKFGEAWLKRRKNMDQVYDTLEDTMLDGFCSESAYDEMRDAAKQRIQDYDANKLQEDLTRYLDQNQDIRIVFMIDEVSEAIAQQKINILDLEGMAEAIAALGRKIWTIAIAQLQLDDVINGTNVNRSLLTKIIDRFRKRIPIAAEEVDTIIRKRLLAKTAEGNDQLQAYYKKKSGQISDITNIVGTGLNKTTDAQTYADYYPFYEHQFKMLQYFLFGTQKLVKTQVGTRGMLISAFDVLKKEALSDRDMYTHVNASQLCRQAEEAVAESLRVRYNQADEHLTDLKLKFVGGHDMLQTIHFLTESGAKTTVENISRAYVSCPDDYFTVLEEVKKACKKLSDDEILILSGDEYRITSETQQRIFEMMANYDGIATYRIKGEITKEVKKMQLVRQAQNLTVDSINVSFTVQSDSGETFSTGGDQGMKVVFHDILSVKPSLSEYVDKVKEDTQSDKNVISIIPSPDYASEIQQIAETILRINYIKDVPNLTPEEKKVVDEIANTLEDKTSQLEQAIIKSYTEGRLVYLYNASILKPQNASQLIKENEQKMYGNIYTKRLGSSLKDSIALQLLKANANQLQNTIGQIPDFMFFDTTGQFIGDQLPVITEIMAQTATYKNGADLEKDLSAAPTGYTFGTIFSTLAALFRASKIIIKYNNQEYHSYQQEGAKEPFQTTRNFQRASFKAVTKSLSYNEKRDIVDTLKDCNFKQLTGQNLSYNMNDFELVDAIRTLAITEISKVNNQICNDDERERIFRRSIVAKDVLRQYSNTVTEFNYFSTARTFLGENENEEFCSAIEKIEKDINFIAQNLRTIQYQKEYFSDVKSEMEFVGIPMMAYDQISERYFQMLETDPVHNYVQMQQEYQKLKDLYFKYMEQQAEEMTQGYTDLHARVDAVKTEADKYPREWNTRLYSKIDDKVNLCKKFVVSKVDIPDYEIRCRRSGLQLRDIANAINLLPSLGTEVDVMETEIHTSDPAPKPQPTPNPQPGPNPKPQPTPQPKPTERKLRSQLPTGQLSVAQYKQWLKQQLAMVNQYGSTDILKFDE</sequence>